<evidence type="ECO:0000313" key="4">
    <source>
        <dbReference type="Proteomes" id="UP000265618"/>
    </source>
</evidence>
<feature type="non-terminal residue" evidence="3">
    <location>
        <position position="119"/>
    </location>
</feature>
<dbReference type="Gene3D" id="1.10.238.10">
    <property type="entry name" value="EF-hand"/>
    <property type="match status" value="1"/>
</dbReference>
<name>A0A9K3D756_9EUKA</name>
<dbReference type="PANTHER" id="PTHR45791:SF1">
    <property type="entry name" value="CALCIUM AND INTEGRIN BINDING FAMILY MEMBER 1"/>
    <property type="match status" value="1"/>
</dbReference>
<gene>
    <name evidence="3" type="ORF">KIPB_012405</name>
</gene>
<proteinExistence type="predicted"/>
<evidence type="ECO:0000256" key="1">
    <source>
        <dbReference type="ARBA" id="ARBA00022723"/>
    </source>
</evidence>
<dbReference type="SUPFAM" id="SSF47473">
    <property type="entry name" value="EF-hand"/>
    <property type="match status" value="1"/>
</dbReference>
<evidence type="ECO:0000256" key="2">
    <source>
        <dbReference type="ARBA" id="ARBA00022737"/>
    </source>
</evidence>
<dbReference type="InterPro" id="IPR051433">
    <property type="entry name" value="CIBP"/>
</dbReference>
<dbReference type="OrthoDB" id="114727at2759"/>
<dbReference type="PANTHER" id="PTHR45791">
    <property type="entry name" value="CALCIUM AND INTEGRIN BINDING FAMILY MEMBER 2"/>
    <property type="match status" value="1"/>
</dbReference>
<sequence>MGSGFSKRLDKSTLVQLEQYSFFNRKEITKVFHRFLTLLDMQGTHGEQLAKLKTMPDSEKLSTLYLFDDTVVTGMEELRYNPFRSRLVNIFTRFDEEGQHILYFEDFLCLFSSVSDGAH</sequence>
<organism evidence="3 4">
    <name type="scientific">Kipferlia bialata</name>
    <dbReference type="NCBI Taxonomy" id="797122"/>
    <lineage>
        <taxon>Eukaryota</taxon>
        <taxon>Metamonada</taxon>
        <taxon>Carpediemonas-like organisms</taxon>
        <taxon>Kipferlia</taxon>
    </lineage>
</organism>
<evidence type="ECO:0008006" key="5">
    <source>
        <dbReference type="Google" id="ProtNLM"/>
    </source>
</evidence>
<dbReference type="GO" id="GO:0046872">
    <property type="term" value="F:metal ion binding"/>
    <property type="evidence" value="ECO:0007669"/>
    <property type="project" value="UniProtKB-KW"/>
</dbReference>
<reference evidence="3 4" key="1">
    <citation type="journal article" date="2018" name="PLoS ONE">
        <title>The draft genome of Kipferlia bialata reveals reductive genome evolution in fornicate parasites.</title>
        <authorList>
            <person name="Tanifuji G."/>
            <person name="Takabayashi S."/>
            <person name="Kume K."/>
            <person name="Takagi M."/>
            <person name="Nakayama T."/>
            <person name="Kamikawa R."/>
            <person name="Inagaki Y."/>
            <person name="Hashimoto T."/>
        </authorList>
    </citation>
    <scope>NUCLEOTIDE SEQUENCE [LARGE SCALE GENOMIC DNA]</scope>
    <source>
        <strain evidence="3">NY0173</strain>
    </source>
</reference>
<evidence type="ECO:0000313" key="3">
    <source>
        <dbReference type="EMBL" id="GIQ89822.1"/>
    </source>
</evidence>
<protein>
    <recommendedName>
        <fullName evidence="5">EF-hand domain-containing protein</fullName>
    </recommendedName>
</protein>
<dbReference type="Proteomes" id="UP000265618">
    <property type="component" value="Unassembled WGS sequence"/>
</dbReference>
<dbReference type="AlphaFoldDB" id="A0A9K3D756"/>
<keyword evidence="4" id="KW-1185">Reference proteome</keyword>
<keyword evidence="2" id="KW-0677">Repeat</keyword>
<comment type="caution">
    <text evidence="3">The sequence shown here is derived from an EMBL/GenBank/DDBJ whole genome shotgun (WGS) entry which is preliminary data.</text>
</comment>
<accession>A0A9K3D756</accession>
<dbReference type="EMBL" id="BDIP01005469">
    <property type="protein sequence ID" value="GIQ89822.1"/>
    <property type="molecule type" value="Genomic_DNA"/>
</dbReference>
<dbReference type="InterPro" id="IPR011992">
    <property type="entry name" value="EF-hand-dom_pair"/>
</dbReference>
<keyword evidence="1" id="KW-0479">Metal-binding</keyword>